<evidence type="ECO:0000256" key="5">
    <source>
        <dbReference type="ARBA" id="ARBA00023239"/>
    </source>
</evidence>
<dbReference type="GO" id="GO:0017000">
    <property type="term" value="P:antibiotic biosynthetic process"/>
    <property type="evidence" value="ECO:0007669"/>
    <property type="project" value="UniProtKB-KW"/>
</dbReference>
<evidence type="ECO:0000313" key="8">
    <source>
        <dbReference type="EMBL" id="EOD66676.1"/>
    </source>
</evidence>
<proteinExistence type="inferred from homology"/>
<dbReference type="OrthoDB" id="9764079at2"/>
<dbReference type="eggNOG" id="COG3033">
    <property type="taxonomic scope" value="Bacteria"/>
</dbReference>
<dbReference type="InterPro" id="IPR001597">
    <property type="entry name" value="ArAA_b-elim_lyase/Thr_aldolase"/>
</dbReference>
<dbReference type="NCBIfam" id="NF009709">
    <property type="entry name" value="PRK13238.1"/>
    <property type="match status" value="1"/>
</dbReference>
<accession>R1I2B0</accession>
<keyword evidence="5 8" id="KW-0456">Lyase</keyword>
<dbReference type="Pfam" id="PF01212">
    <property type="entry name" value="Beta_elim_lyase"/>
    <property type="match status" value="1"/>
</dbReference>
<dbReference type="RefSeq" id="WP_003089563.1">
    <property type="nucleotide sequence ID" value="NZ_AOUO01000286.1"/>
</dbReference>
<feature type="modified residue" description="N6-(pyridoxal phosphate)lysine" evidence="6">
    <location>
        <position position="258"/>
    </location>
</feature>
<evidence type="ECO:0000256" key="1">
    <source>
        <dbReference type="ARBA" id="ARBA00001933"/>
    </source>
</evidence>
<gene>
    <name evidence="8" type="ORF">H480_20289</name>
</gene>
<protein>
    <submittedName>
        <fullName evidence="8">Tyrosine phenol-lyase</fullName>
        <ecNumber evidence="8">4.1.99.2</ecNumber>
    </submittedName>
</protein>
<dbReference type="Gene3D" id="3.90.1150.10">
    <property type="entry name" value="Aspartate Aminotransferase, domain 1"/>
    <property type="match status" value="1"/>
</dbReference>
<dbReference type="EMBL" id="AOUO01000286">
    <property type="protein sequence ID" value="EOD66676.1"/>
    <property type="molecule type" value="Genomic_DNA"/>
</dbReference>
<name>R1I2B0_9PSEU</name>
<comment type="similarity">
    <text evidence="2">Belongs to the beta-eliminating lyase family.</text>
</comment>
<keyword evidence="3 6" id="KW-0663">Pyridoxal phosphate</keyword>
<keyword evidence="9" id="KW-1185">Reference proteome</keyword>
<dbReference type="AlphaFoldDB" id="R1I2B0"/>
<dbReference type="InterPro" id="IPR011166">
    <property type="entry name" value="Beta-eliminating_lyase"/>
</dbReference>
<evidence type="ECO:0000256" key="3">
    <source>
        <dbReference type="ARBA" id="ARBA00022898"/>
    </source>
</evidence>
<comment type="cofactor">
    <cofactor evidence="1 6">
        <name>pyridoxal 5'-phosphate</name>
        <dbReference type="ChEBI" id="CHEBI:597326"/>
    </cofactor>
</comment>
<dbReference type="Gene3D" id="3.40.640.10">
    <property type="entry name" value="Type I PLP-dependent aspartate aminotransferase-like (Major domain)"/>
    <property type="match status" value="1"/>
</dbReference>
<dbReference type="GO" id="GO:0009072">
    <property type="term" value="P:aromatic amino acid metabolic process"/>
    <property type="evidence" value="ECO:0007669"/>
    <property type="project" value="InterPro"/>
</dbReference>
<dbReference type="PATRIC" id="fig|1292037.4.peg.3852"/>
<dbReference type="PANTHER" id="PTHR32325:SF4">
    <property type="entry name" value="TRYPTOPHANASE"/>
    <property type="match status" value="1"/>
</dbReference>
<dbReference type="EC" id="4.1.99.2" evidence="8"/>
<dbReference type="PIRSF" id="PIRSF001386">
    <property type="entry name" value="Trpase"/>
    <property type="match status" value="1"/>
</dbReference>
<feature type="domain" description="Aromatic amino acid beta-eliminating lyase/threonine aldolase" evidence="7">
    <location>
        <begin position="47"/>
        <end position="423"/>
    </location>
</feature>
<evidence type="ECO:0000256" key="4">
    <source>
        <dbReference type="ARBA" id="ARBA00023194"/>
    </source>
</evidence>
<dbReference type="InterPro" id="IPR015424">
    <property type="entry name" value="PyrdxlP-dep_Trfase"/>
</dbReference>
<dbReference type="SUPFAM" id="SSF53383">
    <property type="entry name" value="PLP-dependent transferases"/>
    <property type="match status" value="1"/>
</dbReference>
<dbReference type="PANTHER" id="PTHR32325">
    <property type="entry name" value="BETA-ELIMINATING LYASE-LIKE PROTEIN-RELATED"/>
    <property type="match status" value="1"/>
</dbReference>
<comment type="caution">
    <text evidence="8">The sequence shown here is derived from an EMBL/GenBank/DDBJ whole genome shotgun (WGS) entry which is preliminary data.</text>
</comment>
<dbReference type="Proteomes" id="UP000014139">
    <property type="component" value="Unassembled WGS sequence"/>
</dbReference>
<keyword evidence="4" id="KW-0045">Antibiotic biosynthesis</keyword>
<sequence length="459" mass="49715">MPAYPPEPWRVKMVEPLRVTTRAEREELLREAGWNPCLLRSEDVYVDLFTDSGTNAMSDRQWSALMRGDEAYAGARSFYVFEEAVRTFYGYEHVIPVHQGRGGENILSRCLIRPGTHVPGNMYFPSTRAHQELNGAAFHDVIVDAAHDPASEHPFKGDVDLGKLRAVIAGCGADAIPYVSLAATVNMAGGQPISVANLTETCALAHAHGIPVFLDTARAVENAWLVKQREPGWAGRTVAEILLALCAPTDGAVMSAKKDSLANIGGWLALRDPALAEQARGLVLLYEGLHTYGGMAGRDMEAIAAGIAESVAEDHIRARVAQVEYLGARLGDAGVPIVRPAGGHCVCIDAAAGLPHVPRTEFPGQTLACAVYLEAGVRGVERGAVSAGRDPATGENRWPALELLRLAIPRRVYTRAHIDLVADSVIAVHRTRERITRGLTFAYEPPHLRFFQARFKPAC</sequence>
<organism evidence="8 9">
    <name type="scientific">Amycolatopsis vancoresmycina DSM 44592</name>
    <dbReference type="NCBI Taxonomy" id="1292037"/>
    <lineage>
        <taxon>Bacteria</taxon>
        <taxon>Bacillati</taxon>
        <taxon>Actinomycetota</taxon>
        <taxon>Actinomycetes</taxon>
        <taxon>Pseudonocardiales</taxon>
        <taxon>Pseudonocardiaceae</taxon>
        <taxon>Amycolatopsis</taxon>
    </lineage>
</organism>
<reference evidence="8 9" key="1">
    <citation type="submission" date="2013-02" db="EMBL/GenBank/DDBJ databases">
        <title>Draft genome sequence of Amycolatopsis vancoresmycina strain DSM 44592T.</title>
        <authorList>
            <person name="Kumar S."/>
            <person name="Kaur N."/>
            <person name="Kaur C."/>
            <person name="Raghava G.P.S."/>
            <person name="Mayilraj S."/>
        </authorList>
    </citation>
    <scope>NUCLEOTIDE SEQUENCE [LARGE SCALE GENOMIC DNA]</scope>
    <source>
        <strain evidence="8 9">DSM 44592</strain>
    </source>
</reference>
<evidence type="ECO:0000256" key="6">
    <source>
        <dbReference type="PIRSR" id="PIRSR611166-50"/>
    </source>
</evidence>
<evidence type="ECO:0000259" key="7">
    <source>
        <dbReference type="Pfam" id="PF01212"/>
    </source>
</evidence>
<dbReference type="InterPro" id="IPR015421">
    <property type="entry name" value="PyrdxlP-dep_Trfase_major"/>
</dbReference>
<evidence type="ECO:0000313" key="9">
    <source>
        <dbReference type="Proteomes" id="UP000014139"/>
    </source>
</evidence>
<dbReference type="GO" id="GO:0050371">
    <property type="term" value="F:tyrosine phenol-lyase activity"/>
    <property type="evidence" value="ECO:0007669"/>
    <property type="project" value="UniProtKB-EC"/>
</dbReference>
<evidence type="ECO:0000256" key="2">
    <source>
        <dbReference type="ARBA" id="ARBA00009721"/>
    </source>
</evidence>
<dbReference type="InterPro" id="IPR015422">
    <property type="entry name" value="PyrdxlP-dep_Trfase_small"/>
</dbReference>